<evidence type="ECO:0000313" key="3">
    <source>
        <dbReference type="EMBL" id="RRQ03645.1"/>
    </source>
</evidence>
<reference evidence="4 5" key="1">
    <citation type="submission" date="2018-01" db="EMBL/GenBank/DDBJ databases">
        <title>Twenty Corynebacterium bovis Genomes.</title>
        <authorList>
            <person name="Gulvik C.A."/>
        </authorList>
    </citation>
    <scope>NUCLEOTIDE SEQUENCE [LARGE SCALE GENOMIC DNA]</scope>
    <source>
        <strain evidence="3 5">16-2004</strain>
        <strain evidence="2 4">F6900</strain>
    </source>
</reference>
<keyword evidence="1" id="KW-0812">Transmembrane</keyword>
<gene>
    <name evidence="3" type="ORF">CXF42_06705</name>
    <name evidence="2" type="ORF">CXF48_09175</name>
</gene>
<accession>A0A3R8PNS5</accession>
<dbReference type="RefSeq" id="WP_010268976.1">
    <property type="nucleotide sequence ID" value="NZ_CP066067.1"/>
</dbReference>
<keyword evidence="5" id="KW-1185">Reference proteome</keyword>
<dbReference type="AlphaFoldDB" id="A0A3R8PNS5"/>
<dbReference type="Proteomes" id="UP000276526">
    <property type="component" value="Unassembled WGS sequence"/>
</dbReference>
<organism evidence="2 4">
    <name type="scientific">Corynebacterium bovis</name>
    <dbReference type="NCBI Taxonomy" id="36808"/>
    <lineage>
        <taxon>Bacteria</taxon>
        <taxon>Bacillati</taxon>
        <taxon>Actinomycetota</taxon>
        <taxon>Actinomycetes</taxon>
        <taxon>Mycobacteriales</taxon>
        <taxon>Corynebacteriaceae</taxon>
        <taxon>Corynebacterium</taxon>
    </lineage>
</organism>
<dbReference type="Proteomes" id="UP000278422">
    <property type="component" value="Unassembled WGS sequence"/>
</dbReference>
<dbReference type="EMBL" id="PQNK01000016">
    <property type="protein sequence ID" value="RRO85863.1"/>
    <property type="molecule type" value="Genomic_DNA"/>
</dbReference>
<dbReference type="GeneID" id="60808117"/>
<comment type="caution">
    <text evidence="2">The sequence shown here is derived from an EMBL/GenBank/DDBJ whole genome shotgun (WGS) entry which is preliminary data.</text>
</comment>
<keyword evidence="1" id="KW-0472">Membrane</keyword>
<evidence type="ECO:0008006" key="6">
    <source>
        <dbReference type="Google" id="ProtNLM"/>
    </source>
</evidence>
<keyword evidence="1" id="KW-1133">Transmembrane helix</keyword>
<proteinExistence type="predicted"/>
<feature type="transmembrane region" description="Helical" evidence="1">
    <location>
        <begin position="29"/>
        <end position="48"/>
    </location>
</feature>
<evidence type="ECO:0000313" key="2">
    <source>
        <dbReference type="EMBL" id="RRO85863.1"/>
    </source>
</evidence>
<protein>
    <recommendedName>
        <fullName evidence="6">DUF2273 domain-containing protein</fullName>
    </recommendedName>
</protein>
<name>A0A3R8PNS5_9CORY</name>
<evidence type="ECO:0000256" key="1">
    <source>
        <dbReference type="SAM" id="Phobius"/>
    </source>
</evidence>
<sequence length="62" mass="6373">MKYATLLGILAGFLLAVGALWQGVTGFLVVLVLCGVGGLIGAHLEGVVDLRSIFSQSTRGRG</sequence>
<dbReference type="EMBL" id="PQNQ01000016">
    <property type="protein sequence ID" value="RRQ03645.1"/>
    <property type="molecule type" value="Genomic_DNA"/>
</dbReference>
<evidence type="ECO:0000313" key="5">
    <source>
        <dbReference type="Proteomes" id="UP000278422"/>
    </source>
</evidence>
<evidence type="ECO:0000313" key="4">
    <source>
        <dbReference type="Proteomes" id="UP000276526"/>
    </source>
</evidence>